<dbReference type="Gene3D" id="3.30.40.10">
    <property type="entry name" value="Zinc/RING finger domain, C3HC4 (zinc finger)"/>
    <property type="match status" value="1"/>
</dbReference>
<organism evidence="3 4">
    <name type="scientific">Pleomassaria siparia CBS 279.74</name>
    <dbReference type="NCBI Taxonomy" id="1314801"/>
    <lineage>
        <taxon>Eukaryota</taxon>
        <taxon>Fungi</taxon>
        <taxon>Dikarya</taxon>
        <taxon>Ascomycota</taxon>
        <taxon>Pezizomycotina</taxon>
        <taxon>Dothideomycetes</taxon>
        <taxon>Pleosporomycetidae</taxon>
        <taxon>Pleosporales</taxon>
        <taxon>Pleomassariaceae</taxon>
        <taxon>Pleomassaria</taxon>
    </lineage>
</organism>
<proteinExistence type="predicted"/>
<keyword evidence="4" id="KW-1185">Reference proteome</keyword>
<gene>
    <name evidence="3" type="ORF">K504DRAFT_460698</name>
</gene>
<name>A0A6G1JXK4_9PLEO</name>
<dbReference type="EMBL" id="MU005780">
    <property type="protein sequence ID" value="KAF2704907.1"/>
    <property type="molecule type" value="Genomic_DNA"/>
</dbReference>
<reference evidence="3" key="1">
    <citation type="journal article" date="2020" name="Stud. Mycol.">
        <title>101 Dothideomycetes genomes: a test case for predicting lifestyles and emergence of pathogens.</title>
        <authorList>
            <person name="Haridas S."/>
            <person name="Albert R."/>
            <person name="Binder M."/>
            <person name="Bloem J."/>
            <person name="Labutti K."/>
            <person name="Salamov A."/>
            <person name="Andreopoulos B."/>
            <person name="Baker S."/>
            <person name="Barry K."/>
            <person name="Bills G."/>
            <person name="Bluhm B."/>
            <person name="Cannon C."/>
            <person name="Castanera R."/>
            <person name="Culley D."/>
            <person name="Daum C."/>
            <person name="Ezra D."/>
            <person name="Gonzalez J."/>
            <person name="Henrissat B."/>
            <person name="Kuo A."/>
            <person name="Liang C."/>
            <person name="Lipzen A."/>
            <person name="Lutzoni F."/>
            <person name="Magnuson J."/>
            <person name="Mondo S."/>
            <person name="Nolan M."/>
            <person name="Ohm R."/>
            <person name="Pangilinan J."/>
            <person name="Park H.-J."/>
            <person name="Ramirez L."/>
            <person name="Alfaro M."/>
            <person name="Sun H."/>
            <person name="Tritt A."/>
            <person name="Yoshinaga Y."/>
            <person name="Zwiers L.-H."/>
            <person name="Turgeon B."/>
            <person name="Goodwin S."/>
            <person name="Spatafora J."/>
            <person name="Crous P."/>
            <person name="Grigoriev I."/>
        </authorList>
    </citation>
    <scope>NUCLEOTIDE SEQUENCE</scope>
    <source>
        <strain evidence="3">CBS 279.74</strain>
    </source>
</reference>
<keyword evidence="1" id="KW-0863">Zinc-finger</keyword>
<keyword evidence="1" id="KW-0862">Zinc</keyword>
<dbReference type="PROSITE" id="PS50089">
    <property type="entry name" value="ZF_RING_2"/>
    <property type="match status" value="1"/>
</dbReference>
<dbReference type="Proteomes" id="UP000799428">
    <property type="component" value="Unassembled WGS sequence"/>
</dbReference>
<dbReference type="GO" id="GO:0008270">
    <property type="term" value="F:zinc ion binding"/>
    <property type="evidence" value="ECO:0007669"/>
    <property type="project" value="UniProtKB-KW"/>
</dbReference>
<sequence>MILKFKYSSPPQRSQTWISLQKPFNAFGATKMSPLSAEEIAAREEEDRASVEEEAKIKSQEERKLRARYRVMKLKEHLKGSDEDSLLLCAESSTPVTLATTTTALPLPKWKNKHSNLFPLASSHRTNTAFEREKKDSVIAPTPPFLPLIPRLKKDFLFHQLTPILNADPNHPAHCYICQTNILKSNVPMEEAAWRVVGCGHQMHVQCLRDFDWVQQNTSRCPKFMLFVQLGFRIGAENMRARVGRMEERLLPWLGNLKDPGMTRGEGRCYVTVESDEEEYKVWVKEEWNRTMLGDGQD</sequence>
<protein>
    <recommendedName>
        <fullName evidence="2">RING-type domain-containing protein</fullName>
    </recommendedName>
</protein>
<dbReference type="InterPro" id="IPR013083">
    <property type="entry name" value="Znf_RING/FYVE/PHD"/>
</dbReference>
<keyword evidence="1" id="KW-0479">Metal-binding</keyword>
<accession>A0A6G1JXK4</accession>
<dbReference type="OrthoDB" id="10669793at2759"/>
<dbReference type="InterPro" id="IPR001841">
    <property type="entry name" value="Znf_RING"/>
</dbReference>
<evidence type="ECO:0000256" key="1">
    <source>
        <dbReference type="PROSITE-ProRule" id="PRU00175"/>
    </source>
</evidence>
<evidence type="ECO:0000259" key="2">
    <source>
        <dbReference type="PROSITE" id="PS50089"/>
    </source>
</evidence>
<evidence type="ECO:0000313" key="4">
    <source>
        <dbReference type="Proteomes" id="UP000799428"/>
    </source>
</evidence>
<dbReference type="AlphaFoldDB" id="A0A6G1JXK4"/>
<dbReference type="SUPFAM" id="SSF57850">
    <property type="entry name" value="RING/U-box"/>
    <property type="match status" value="1"/>
</dbReference>
<dbReference type="CDD" id="cd16448">
    <property type="entry name" value="RING-H2"/>
    <property type="match status" value="1"/>
</dbReference>
<evidence type="ECO:0000313" key="3">
    <source>
        <dbReference type="EMBL" id="KAF2704907.1"/>
    </source>
</evidence>
<feature type="domain" description="RING-type" evidence="2">
    <location>
        <begin position="175"/>
        <end position="222"/>
    </location>
</feature>